<feature type="non-terminal residue" evidence="2">
    <location>
        <position position="1"/>
    </location>
</feature>
<feature type="transmembrane region" description="Helical" evidence="1">
    <location>
        <begin position="167"/>
        <end position="193"/>
    </location>
</feature>
<protein>
    <submittedName>
        <fullName evidence="2">Uncharacterized protein</fullName>
    </submittedName>
</protein>
<evidence type="ECO:0000256" key="1">
    <source>
        <dbReference type="SAM" id="Phobius"/>
    </source>
</evidence>
<organism evidence="2 3">
    <name type="scientific">Candidatus Nitrosarchaeum limnium BG20</name>
    <dbReference type="NCBI Taxonomy" id="859192"/>
    <lineage>
        <taxon>Archaea</taxon>
        <taxon>Nitrososphaerota</taxon>
        <taxon>Nitrososphaeria</taxon>
        <taxon>Nitrosopumilales</taxon>
        <taxon>Nitrosopumilaceae</taxon>
        <taxon>Nitrosarchaeum</taxon>
    </lineage>
</organism>
<reference evidence="2 3" key="1">
    <citation type="journal article" date="2012" name="J. Bacteriol.">
        <title>Genome Sequence of "Candidatus Nitrosoarchaeum limnia" BG20, a Low-Salinity Ammonia-Oxidizing Archaeon from the San Francisco Bay Estuary.</title>
        <authorList>
            <person name="Mosier A.C."/>
            <person name="Allen E.E."/>
            <person name="Kim M."/>
            <person name="Ferriera S."/>
            <person name="Francis C.A."/>
        </authorList>
    </citation>
    <scope>NUCLEOTIDE SEQUENCE [LARGE SCALE GENOMIC DNA]</scope>
    <source>
        <strain evidence="2 3">BG20</strain>
    </source>
</reference>
<dbReference type="Proteomes" id="UP000014065">
    <property type="component" value="Unassembled WGS sequence"/>
</dbReference>
<accession>S2DZY5</accession>
<evidence type="ECO:0000313" key="2">
    <source>
        <dbReference type="EMBL" id="EPA04665.1"/>
    </source>
</evidence>
<gene>
    <name evidence="2" type="ORF">BG20_I2442</name>
</gene>
<name>S2DZY5_9ARCH</name>
<proteinExistence type="predicted"/>
<comment type="caution">
    <text evidence="2">The sequence shown here is derived from an EMBL/GenBank/DDBJ whole genome shotgun (WGS) entry which is preliminary data.</text>
</comment>
<keyword evidence="3" id="KW-1185">Reference proteome</keyword>
<evidence type="ECO:0000313" key="3">
    <source>
        <dbReference type="Proteomes" id="UP000014065"/>
    </source>
</evidence>
<keyword evidence="1" id="KW-0812">Transmembrane</keyword>
<sequence>ILFKMKKRGPIIGVFGLMLVAISISIMVSVLPANMTDRNSLYIPSMFEGMFNQVSDKITIFPGESGYFSYGTKSSNISLLWGVQIIDFQDGDNLSISISNIFGDKYGNFSQDNSVIFEMLDIVKSDSLNFEIQNHGSRTVNLVVMISEDPDNSDAFTNPNFPLRNTIVPLVISALLLIFGIIILIVGIILYLIDWKNIQNNKKNY</sequence>
<dbReference type="AlphaFoldDB" id="S2DZY5"/>
<keyword evidence="1" id="KW-0472">Membrane</keyword>
<keyword evidence="1" id="KW-1133">Transmembrane helix</keyword>
<feature type="transmembrane region" description="Helical" evidence="1">
    <location>
        <begin position="12"/>
        <end position="31"/>
    </location>
</feature>
<dbReference type="EMBL" id="AHJG01000274">
    <property type="protein sequence ID" value="EPA04665.1"/>
    <property type="molecule type" value="Genomic_DNA"/>
</dbReference>